<dbReference type="InterPro" id="IPR022002">
    <property type="entry name" value="ChsH2_Znr"/>
</dbReference>
<name>A0ABW4I0L9_9SPHN</name>
<evidence type="ECO:0000259" key="2">
    <source>
        <dbReference type="Pfam" id="PF12172"/>
    </source>
</evidence>
<dbReference type="EMBL" id="JBHUDY010000001">
    <property type="protein sequence ID" value="MFD1611439.1"/>
    <property type="molecule type" value="Genomic_DNA"/>
</dbReference>
<sequence>MTDDRDTGPFFAAAREGRLDYCACEPCGRGIHPPAAYCPHCGERTSWKTASGRGKVYAFGEVHHTVNAAFPAPYTVVLVELADQPDVRLVGHMAGLARIEVGEEMEVFFQDAGEGVVLPQWRPSGAKIS</sequence>
<organism evidence="3 4">
    <name type="scientific">Sphingomonas tabacisoli</name>
    <dbReference type="NCBI Taxonomy" id="2249466"/>
    <lineage>
        <taxon>Bacteria</taxon>
        <taxon>Pseudomonadati</taxon>
        <taxon>Pseudomonadota</taxon>
        <taxon>Alphaproteobacteria</taxon>
        <taxon>Sphingomonadales</taxon>
        <taxon>Sphingomonadaceae</taxon>
        <taxon>Sphingomonas</taxon>
    </lineage>
</organism>
<dbReference type="PANTHER" id="PTHR34075">
    <property type="entry name" value="BLR3430 PROTEIN"/>
    <property type="match status" value="1"/>
</dbReference>
<dbReference type="InterPro" id="IPR002878">
    <property type="entry name" value="ChsH2_C"/>
</dbReference>
<dbReference type="SUPFAM" id="SSF50249">
    <property type="entry name" value="Nucleic acid-binding proteins"/>
    <property type="match status" value="1"/>
</dbReference>
<dbReference type="Proteomes" id="UP001597115">
    <property type="component" value="Unassembled WGS sequence"/>
</dbReference>
<dbReference type="InterPro" id="IPR012340">
    <property type="entry name" value="NA-bd_OB-fold"/>
</dbReference>
<reference evidence="4" key="1">
    <citation type="journal article" date="2019" name="Int. J. Syst. Evol. Microbiol.">
        <title>The Global Catalogue of Microorganisms (GCM) 10K type strain sequencing project: providing services to taxonomists for standard genome sequencing and annotation.</title>
        <authorList>
            <consortium name="The Broad Institute Genomics Platform"/>
            <consortium name="The Broad Institute Genome Sequencing Center for Infectious Disease"/>
            <person name="Wu L."/>
            <person name="Ma J."/>
        </authorList>
    </citation>
    <scope>NUCLEOTIDE SEQUENCE [LARGE SCALE GENOMIC DNA]</scope>
    <source>
        <strain evidence="4">CGMCC 1.16275</strain>
    </source>
</reference>
<dbReference type="Pfam" id="PF12172">
    <property type="entry name" value="zf-ChsH2"/>
    <property type="match status" value="1"/>
</dbReference>
<dbReference type="InterPro" id="IPR052513">
    <property type="entry name" value="Thioester_dehydratase-like"/>
</dbReference>
<dbReference type="Gene3D" id="6.10.30.10">
    <property type="match status" value="1"/>
</dbReference>
<evidence type="ECO:0000313" key="4">
    <source>
        <dbReference type="Proteomes" id="UP001597115"/>
    </source>
</evidence>
<gene>
    <name evidence="3" type="ORF">ACFSCW_06450</name>
</gene>
<evidence type="ECO:0000259" key="1">
    <source>
        <dbReference type="Pfam" id="PF01796"/>
    </source>
</evidence>
<accession>A0ABW4I0L9</accession>
<feature type="domain" description="ChsH2 rubredoxin-like zinc ribbon" evidence="2">
    <location>
        <begin position="11"/>
        <end position="44"/>
    </location>
</feature>
<evidence type="ECO:0000313" key="3">
    <source>
        <dbReference type="EMBL" id="MFD1611439.1"/>
    </source>
</evidence>
<dbReference type="RefSeq" id="WP_380888033.1">
    <property type="nucleotide sequence ID" value="NZ_JBHUDY010000001.1"/>
</dbReference>
<protein>
    <submittedName>
        <fullName evidence="3">Zn-ribbon domain-containing OB-fold protein</fullName>
    </submittedName>
</protein>
<comment type="caution">
    <text evidence="3">The sequence shown here is derived from an EMBL/GenBank/DDBJ whole genome shotgun (WGS) entry which is preliminary data.</text>
</comment>
<dbReference type="Pfam" id="PF01796">
    <property type="entry name" value="OB_ChsH2_C"/>
    <property type="match status" value="1"/>
</dbReference>
<dbReference type="PANTHER" id="PTHR34075:SF5">
    <property type="entry name" value="BLR3430 PROTEIN"/>
    <property type="match status" value="1"/>
</dbReference>
<keyword evidence="4" id="KW-1185">Reference proteome</keyword>
<proteinExistence type="predicted"/>
<feature type="domain" description="ChsH2 C-terminal OB-fold" evidence="1">
    <location>
        <begin position="47"/>
        <end position="109"/>
    </location>
</feature>